<proteinExistence type="predicted"/>
<dbReference type="EMBL" id="JBGFTU010000005">
    <property type="protein sequence ID" value="MEZ0164185.1"/>
    <property type="molecule type" value="Genomic_DNA"/>
</dbReference>
<reference evidence="2 3" key="1">
    <citation type="submission" date="2024-07" db="EMBL/GenBank/DDBJ databases">
        <authorList>
            <person name="Thanompreechachai J."/>
            <person name="Duangmal K."/>
        </authorList>
    </citation>
    <scope>NUCLEOTIDE SEQUENCE [LARGE SCALE GENOMIC DNA]</scope>
    <source>
        <strain evidence="2 3">LSe6-4</strain>
    </source>
</reference>
<evidence type="ECO:0000313" key="3">
    <source>
        <dbReference type="Proteomes" id="UP001565927"/>
    </source>
</evidence>
<accession>A0ABV4GY12</accession>
<feature type="compositionally biased region" description="Low complexity" evidence="1">
    <location>
        <begin position="141"/>
        <end position="158"/>
    </location>
</feature>
<sequence length="158" mass="17471">MNDGGLDDWLEERRRLGQDGRDEVWDGVHHAVPHARSDHGEFAHRLSAELYVSSGEVVVELESPGDETWQEVPFSFARGVRDAWVISPLERGVRLFVDPDRGSPGRTRPPEARRPRSSLKSTRSVSAASALAPRARRARARSSAAVSRRRSSQASPPG</sequence>
<feature type="compositionally biased region" description="Low complexity" evidence="1">
    <location>
        <begin position="123"/>
        <end position="133"/>
    </location>
</feature>
<protein>
    <recommendedName>
        <fullName evidence="4">Restriction endonuclease domain-containing protein</fullName>
    </recommendedName>
</protein>
<dbReference type="RefSeq" id="WP_370440435.1">
    <property type="nucleotide sequence ID" value="NZ_JBGFTU010000005.1"/>
</dbReference>
<feature type="region of interest" description="Disordered" evidence="1">
    <location>
        <begin position="95"/>
        <end position="158"/>
    </location>
</feature>
<comment type="caution">
    <text evidence="2">The sequence shown here is derived from an EMBL/GenBank/DDBJ whole genome shotgun (WGS) entry which is preliminary data.</text>
</comment>
<keyword evidence="3" id="KW-1185">Reference proteome</keyword>
<dbReference type="Proteomes" id="UP001565927">
    <property type="component" value="Unassembled WGS sequence"/>
</dbReference>
<gene>
    <name evidence="2" type="ORF">AB2L27_05320</name>
</gene>
<evidence type="ECO:0000256" key="1">
    <source>
        <dbReference type="SAM" id="MobiDB-lite"/>
    </source>
</evidence>
<name>A0ABV4GY12_9ACTN</name>
<organism evidence="2 3">
    <name type="scientific">Kineococcus halophytocola</name>
    <dbReference type="NCBI Taxonomy" id="3234027"/>
    <lineage>
        <taxon>Bacteria</taxon>
        <taxon>Bacillati</taxon>
        <taxon>Actinomycetota</taxon>
        <taxon>Actinomycetes</taxon>
        <taxon>Kineosporiales</taxon>
        <taxon>Kineosporiaceae</taxon>
        <taxon>Kineococcus</taxon>
    </lineage>
</organism>
<evidence type="ECO:0008006" key="4">
    <source>
        <dbReference type="Google" id="ProtNLM"/>
    </source>
</evidence>
<evidence type="ECO:0000313" key="2">
    <source>
        <dbReference type="EMBL" id="MEZ0164185.1"/>
    </source>
</evidence>
<feature type="compositionally biased region" description="Basic and acidic residues" evidence="1">
    <location>
        <begin position="95"/>
        <end position="114"/>
    </location>
</feature>